<reference evidence="3 4" key="1">
    <citation type="submission" date="2015-10" db="EMBL/GenBank/DDBJ databases">
        <title>Metagenome-Assembled Genomes uncover a global brackish microbiome.</title>
        <authorList>
            <person name="Hugerth L.W."/>
            <person name="Larsson J."/>
            <person name="Alneberg J."/>
            <person name="Lindh M.V."/>
            <person name="Legrand C."/>
            <person name="Pinhassi J."/>
            <person name="Andersson A.F."/>
        </authorList>
    </citation>
    <scope>NUCLEOTIDE SEQUENCE [LARGE SCALE GENOMIC DNA]</scope>
    <source>
        <strain evidence="3">BACL1 MAG-120820-bin45</strain>
    </source>
</reference>
<dbReference type="SUPFAM" id="SSF51126">
    <property type="entry name" value="Pectin lyase-like"/>
    <property type="match status" value="1"/>
</dbReference>
<organism evidence="3 4">
    <name type="scientific">SAR86 cluster bacterium BACL1 MAG-120820-bin45</name>
    <dbReference type="NCBI Taxonomy" id="1655612"/>
    <lineage>
        <taxon>Bacteria</taxon>
        <taxon>Pseudomonadati</taxon>
        <taxon>Pseudomonadota</taxon>
        <taxon>Gammaproteobacteria</taxon>
        <taxon>SAR86 cluster</taxon>
    </lineage>
</organism>
<sequence length="411" mass="44674">MKFHRLVKQAFLLPLLLSAPLYAAVHIIEPSLNAYEEIQEALILAEPGDVVRLTAGIFELEDSLSLDIDSVRIEGEGMNQTILSFKNQQSGAQGLSVTSDNVTLQDFAVQDAKGDAIKVKGVTNIKFLRVKTEWTNGPSSSNGAYGLYPVESQNVLIDGCVAIGASDAGIYVGQSQNIIVRNSRAEFNVAGIEIENSYYADVHNNIATNNTGGILIFDLPSLPQQRGHHVRVFNNQSVGNNTDNFAPEGNIVGEVPRGTGIIIMANSDVEIFDNTIGENDTVNIAVVTYGSETDDDQYYPHPKSIQIHGNEFGSTGHNPDTSKGDLAQMLYDLSGGNMPDIFWDGLLPVSQLVFGQPENEKMIVSNNGDATLLALDPIKYLLPFFDPAILDINLFEGEIQPLSPVVFDENF</sequence>
<dbReference type="EMBL" id="LICS01000011">
    <property type="protein sequence ID" value="KRO95960.1"/>
    <property type="molecule type" value="Genomic_DNA"/>
</dbReference>
<evidence type="ECO:0000313" key="4">
    <source>
        <dbReference type="Proteomes" id="UP000051027"/>
    </source>
</evidence>
<gene>
    <name evidence="3" type="ORF">ABS10_05300</name>
</gene>
<dbReference type="AlphaFoldDB" id="A0A0R2UA70"/>
<dbReference type="NCBIfam" id="TIGR03805">
    <property type="entry name" value="beta_helix_1"/>
    <property type="match status" value="1"/>
</dbReference>
<protein>
    <recommendedName>
        <fullName evidence="2">Right handed beta helix domain-containing protein</fullName>
    </recommendedName>
</protein>
<name>A0A0R2UA70_9GAMM</name>
<evidence type="ECO:0000256" key="1">
    <source>
        <dbReference type="SAM" id="SignalP"/>
    </source>
</evidence>
<comment type="caution">
    <text evidence="3">The sequence shown here is derived from an EMBL/GenBank/DDBJ whole genome shotgun (WGS) entry which is preliminary data.</text>
</comment>
<dbReference type="InterPro" id="IPR006626">
    <property type="entry name" value="PbH1"/>
</dbReference>
<dbReference type="InterPro" id="IPR011050">
    <property type="entry name" value="Pectin_lyase_fold/virulence"/>
</dbReference>
<dbReference type="InterPro" id="IPR039448">
    <property type="entry name" value="Beta_helix"/>
</dbReference>
<dbReference type="STRING" id="1655612.ABS10_05300"/>
<evidence type="ECO:0000313" key="3">
    <source>
        <dbReference type="EMBL" id="KRO95960.1"/>
    </source>
</evidence>
<feature type="signal peptide" evidence="1">
    <location>
        <begin position="1"/>
        <end position="23"/>
    </location>
</feature>
<proteinExistence type="predicted"/>
<dbReference type="Pfam" id="PF13229">
    <property type="entry name" value="Beta_helix"/>
    <property type="match status" value="1"/>
</dbReference>
<feature type="domain" description="Right handed beta helix" evidence="2">
    <location>
        <begin position="81"/>
        <end position="218"/>
    </location>
</feature>
<dbReference type="SMART" id="SM00710">
    <property type="entry name" value="PbH1"/>
    <property type="match status" value="6"/>
</dbReference>
<accession>A0A0R2UA70</accession>
<dbReference type="Proteomes" id="UP000051027">
    <property type="component" value="Unassembled WGS sequence"/>
</dbReference>
<evidence type="ECO:0000259" key="2">
    <source>
        <dbReference type="Pfam" id="PF13229"/>
    </source>
</evidence>
<dbReference type="Gene3D" id="2.160.20.10">
    <property type="entry name" value="Single-stranded right-handed beta-helix, Pectin lyase-like"/>
    <property type="match status" value="1"/>
</dbReference>
<dbReference type="InterPro" id="IPR022442">
    <property type="entry name" value="SO_2930-like_dom"/>
</dbReference>
<dbReference type="InterPro" id="IPR012334">
    <property type="entry name" value="Pectin_lyas_fold"/>
</dbReference>
<feature type="chain" id="PRO_5006425257" description="Right handed beta helix domain-containing protein" evidence="1">
    <location>
        <begin position="24"/>
        <end position="411"/>
    </location>
</feature>
<keyword evidence="1" id="KW-0732">Signal</keyword>